<reference evidence="1 2" key="2">
    <citation type="journal article" date="1997" name="Infect. Immun.">
        <title>Immunologic and genetic analyses of VmpA of a neurotropic strain of Borrelia turicatae.</title>
        <authorList>
            <person name="Cadavid D."/>
            <person name="Pennington P.M."/>
            <person name="Kerentseva T.A."/>
            <person name="Bergstrom S."/>
            <person name="Barbour A.G."/>
        </authorList>
    </citation>
    <scope>NUCLEOTIDE SEQUENCE [LARGE SCALE GENOMIC DNA]</scope>
    <source>
        <strain evidence="1 2">91E135</strain>
    </source>
</reference>
<dbReference type="AlphaFoldDB" id="A0ABF7R092"/>
<proteinExistence type="predicted"/>
<dbReference type="KEGG" id="btu:BT0_B08"/>
<dbReference type="Gene3D" id="1.10.3160.10">
    <property type="entry name" value="Bbcrasp-1"/>
    <property type="match status" value="1"/>
</dbReference>
<protein>
    <submittedName>
        <fullName evidence="1">Lipoprotein</fullName>
    </submittedName>
</protein>
<dbReference type="PROSITE" id="PS51257">
    <property type="entry name" value="PROKAR_LIPOPROTEIN"/>
    <property type="match status" value="1"/>
</dbReference>
<name>A0ABF7R092_BORT9</name>
<keyword evidence="2" id="KW-1185">Reference proteome</keyword>
<reference evidence="1 2" key="3">
    <citation type="journal article" date="1999" name="Mol. Microbiol.">
        <title>Extensive interplasmidic duplications change the virulence phenotype of the relapsing fever agent Borrelia turicatae.</title>
        <authorList>
            <person name="Penningon P.M."/>
            <person name="Cadavid D."/>
            <person name="Bunikis J."/>
            <person name="Norris S.J."/>
            <person name="Barbour A.G."/>
        </authorList>
    </citation>
    <scope>NUCLEOTIDE SEQUENCE [LARGE SCALE GENOMIC DNA]</scope>
    <source>
        <strain evidence="1 2">91E135</strain>
        <plasmid evidence="1 2">lpB34</plasmid>
    </source>
</reference>
<organism evidence="1 2">
    <name type="scientific">Borrelia turicatae (strain 91E135)</name>
    <dbReference type="NCBI Taxonomy" id="314724"/>
    <lineage>
        <taxon>Bacteria</taxon>
        <taxon>Pseudomonadati</taxon>
        <taxon>Spirochaetota</taxon>
        <taxon>Spirochaetia</taxon>
        <taxon>Spirochaetales</taxon>
        <taxon>Borreliaceae</taxon>
        <taxon>Borrelia</taxon>
    </lineage>
</organism>
<dbReference type="Pfam" id="PF05714">
    <property type="entry name" value="PFam54_60"/>
    <property type="match status" value="1"/>
</dbReference>
<sequence>MTRGIFMKEYLFVLSILGFVLIACDVKEHCKGKSDIDNGCGKYVSKSIGVKKTKSSNLVKNTVKVKVKKKASSDETIFNLRLEIIDLISKEVDKIKYSELKIMSEPHDFYGLPFSYTICREKEFVLVCSNPECTRMYRRRFYASLDYDEHKFEELRACFAKINLSGVVDLLNCIFSVVSCKYQLKLEYLIENMNLKRDILLTMSIRDLDYIKSNLEWILSLKKTWNAGVDEIIDFLNRPFKGTEFILEEFNYFMNQRFKSLVGQIEKLGMLVAAILELVS</sequence>
<reference evidence="1 2" key="1">
    <citation type="journal article" date="1994" name="J. Exp. Med.">
        <title>Variability of a bacterial surface protein and disease expression in a possible mouse model of systemic Lyme borreliosis.</title>
        <authorList>
            <person name="Cadavid D."/>
            <person name="Thomas D.D."/>
            <person name="Crawley R."/>
            <person name="Barbour A.G."/>
        </authorList>
    </citation>
    <scope>NUCLEOTIDE SEQUENCE [LARGE SCALE GENOMIC DNA]</scope>
    <source>
        <strain evidence="1 2">91E135</strain>
    </source>
</reference>
<dbReference type="Proteomes" id="UP000001205">
    <property type="component" value="Plasmid lpB34"/>
</dbReference>
<keyword evidence="1" id="KW-0614">Plasmid</keyword>
<dbReference type="InterPro" id="IPR008421">
    <property type="entry name" value="Borrelia_lipoprotein_PFam54/60"/>
</dbReference>
<evidence type="ECO:0000313" key="2">
    <source>
        <dbReference type="Proteomes" id="UP000001205"/>
    </source>
</evidence>
<evidence type="ECO:0000313" key="1">
    <source>
        <dbReference type="EMBL" id="ASJ27637.1"/>
    </source>
</evidence>
<gene>
    <name evidence="1" type="ORF">BT0_B08</name>
</gene>
<reference evidence="1 2" key="4">
    <citation type="journal article" date="2005" name="J. Clin. Microbiol.">
        <title>Phylogenetic analysis of the spirochetes Borrelia parkeri and Borrelia turicatae and the potential for tick-borne relapsing fever in Florida.</title>
        <authorList>
            <person name="Schwan T.G."/>
            <person name="Raffel S.J."/>
            <person name="Schrumpf M.E."/>
            <person name="Policastro P.F."/>
            <person name="Rawlings J.A."/>
            <person name="Lane R.S."/>
            <person name="Breitschwerdt E.B."/>
            <person name="Porcella S.F."/>
        </authorList>
    </citation>
    <scope>NUCLEOTIDE SEQUENCE [LARGE SCALE GENOMIC DNA]</scope>
    <source>
        <strain evidence="1 2">91E135</strain>
    </source>
</reference>
<dbReference type="NCBIfam" id="NF033729">
    <property type="entry name" value="borfam54_2"/>
    <property type="match status" value="1"/>
</dbReference>
<dbReference type="EMBL" id="CP019364">
    <property type="protein sequence ID" value="ASJ27637.1"/>
    <property type="molecule type" value="Genomic_DNA"/>
</dbReference>
<accession>A0ABF7R092</accession>
<keyword evidence="1" id="KW-0449">Lipoprotein</keyword>
<geneLocation type="plasmid" evidence="1 2">
    <name>lpB34</name>
</geneLocation>